<reference evidence="12 13" key="1">
    <citation type="submission" date="2014-06" db="EMBL/GenBank/DDBJ databases">
        <title>The genome of the endonuclear symbiont Nucleicultrix amoebiphila.</title>
        <authorList>
            <person name="Schulz F."/>
            <person name="Horn M."/>
        </authorList>
    </citation>
    <scope>NUCLEOTIDE SEQUENCE [LARGE SCALE GENOMIC DNA]</scope>
    <source>
        <strain evidence="12 13">FS5</strain>
    </source>
</reference>
<dbReference type="EMBL" id="CP008743">
    <property type="protein sequence ID" value="ARN85202.1"/>
    <property type="molecule type" value="Genomic_DNA"/>
</dbReference>
<comment type="pathway">
    <text evidence="10">Cell wall biogenesis; peptidoglycan biosynthesis.</text>
</comment>
<dbReference type="GO" id="GO:0008360">
    <property type="term" value="P:regulation of cell shape"/>
    <property type="evidence" value="ECO:0007669"/>
    <property type="project" value="UniProtKB-UniRule"/>
</dbReference>
<dbReference type="Pfam" id="PF03023">
    <property type="entry name" value="MurJ"/>
    <property type="match status" value="1"/>
</dbReference>
<keyword evidence="10" id="KW-0997">Cell inner membrane</keyword>
<keyword evidence="2 10" id="KW-1003">Cell membrane</keyword>
<evidence type="ECO:0000256" key="7">
    <source>
        <dbReference type="ARBA" id="ARBA00023136"/>
    </source>
</evidence>
<dbReference type="GO" id="GO:0034204">
    <property type="term" value="P:lipid translocation"/>
    <property type="evidence" value="ECO:0007669"/>
    <property type="project" value="TreeGrafter"/>
</dbReference>
<evidence type="ECO:0000313" key="12">
    <source>
        <dbReference type="EMBL" id="ARN85202.1"/>
    </source>
</evidence>
<comment type="similarity">
    <text evidence="9 10 11">Belongs to the MurJ/MviN family.</text>
</comment>
<dbReference type="PANTHER" id="PTHR47019">
    <property type="entry name" value="LIPID II FLIPPASE MURJ"/>
    <property type="match status" value="1"/>
</dbReference>
<evidence type="ECO:0000313" key="13">
    <source>
        <dbReference type="Proteomes" id="UP000237351"/>
    </source>
</evidence>
<feature type="transmembrane region" description="Helical" evidence="10">
    <location>
        <begin position="313"/>
        <end position="333"/>
    </location>
</feature>
<keyword evidence="10 11" id="KW-0813">Transport</keyword>
<dbReference type="NCBIfam" id="TIGR01695">
    <property type="entry name" value="murJ_mviN"/>
    <property type="match status" value="1"/>
</dbReference>
<feature type="transmembrane region" description="Helical" evidence="10">
    <location>
        <begin position="353"/>
        <end position="371"/>
    </location>
</feature>
<dbReference type="KEGG" id="naf:GQ61_07805"/>
<dbReference type="AlphaFoldDB" id="A0A1W6N5Z4"/>
<keyword evidence="7 10" id="KW-0472">Membrane</keyword>
<comment type="function">
    <text evidence="8 10 11">Involved in peptidoglycan biosynthesis. Transports lipid-linked peptidoglycan precursors from the inner to the outer leaflet of the cytoplasmic membrane.</text>
</comment>
<keyword evidence="10 11" id="KW-0961">Cell wall biogenesis/degradation</keyword>
<feature type="transmembrane region" description="Helical" evidence="10">
    <location>
        <begin position="383"/>
        <end position="402"/>
    </location>
</feature>
<keyword evidence="6 10" id="KW-1133">Transmembrane helix</keyword>
<evidence type="ECO:0000256" key="11">
    <source>
        <dbReference type="PIRNR" id="PIRNR002869"/>
    </source>
</evidence>
<keyword evidence="5 10" id="KW-0573">Peptidoglycan synthesis</keyword>
<accession>A0A1W6N5Z4</accession>
<dbReference type="CDD" id="cd13123">
    <property type="entry name" value="MATE_MurJ_like"/>
    <property type="match status" value="1"/>
</dbReference>
<keyword evidence="3 10" id="KW-0812">Transmembrane</keyword>
<dbReference type="PIRSF" id="PIRSF002869">
    <property type="entry name" value="MviN"/>
    <property type="match status" value="1"/>
</dbReference>
<evidence type="ECO:0000256" key="9">
    <source>
        <dbReference type="ARBA" id="ARBA00061532"/>
    </source>
</evidence>
<dbReference type="PRINTS" id="PR01806">
    <property type="entry name" value="VIRFACTRMVIN"/>
</dbReference>
<feature type="transmembrane region" description="Helical" evidence="10">
    <location>
        <begin position="408"/>
        <end position="427"/>
    </location>
</feature>
<evidence type="ECO:0000256" key="1">
    <source>
        <dbReference type="ARBA" id="ARBA00004651"/>
    </source>
</evidence>
<dbReference type="InterPro" id="IPR004268">
    <property type="entry name" value="MurJ"/>
</dbReference>
<proteinExistence type="inferred from homology"/>
<keyword evidence="4 10" id="KW-0133">Cell shape</keyword>
<feature type="transmembrane region" description="Helical" evidence="10">
    <location>
        <begin position="476"/>
        <end position="498"/>
    </location>
</feature>
<protein>
    <recommendedName>
        <fullName evidence="10">Probable lipid II flippase MurJ</fullName>
    </recommendedName>
</protein>
<feature type="transmembrane region" description="Helical" evidence="10">
    <location>
        <begin position="187"/>
        <end position="209"/>
    </location>
</feature>
<feature type="transmembrane region" description="Helical" evidence="10">
    <location>
        <begin position="274"/>
        <end position="292"/>
    </location>
</feature>
<evidence type="ECO:0000256" key="5">
    <source>
        <dbReference type="ARBA" id="ARBA00022984"/>
    </source>
</evidence>
<sequence>MKLIRSIATISGYTAGSRVFGFLREILMAAYLGASIKSDALVIAIKLPSILRRLFAEGAFNTTFVPMFARLLSADNEKDAKSFAEEIFAILLLSLALLVLFVEIFMPQIMPVFVPGFTKTPERLELAIQYTRITFPFIFFISLAALYSGILNSLERFAAVASSPMIGNIGIIATVFALVSLSTPPGHAFAIGIAVCGLIQMIWVMVPAYKKGMGLRLRMPQLSPQVKKFLVLAGPAAAGSGIVQINILLDTFIASLLPAGGVSYIHYADRLNQLPLSMLGTAVGTALLPLMSKKMRENDKDGMISSQNLALEYALLFVLPATIGLIFLAHPLMKVLFERGDFGPVETMASAQTLRALAIGLPAYIMIKIFSSSFFARHDTKTPVIFAVVSIVLNLILNLSLIGPMKHVGLALSTAIAAWVNAGLLIYTLKRQGYFGLTDRLKRFLPRLGLTCVMTIGFIELVRPRMIWMISDFLPQQVICLLLLVGGSLGFFLILARLTGALNMKDLRFQMQVS</sequence>
<evidence type="ECO:0000256" key="2">
    <source>
        <dbReference type="ARBA" id="ARBA00022475"/>
    </source>
</evidence>
<dbReference type="RefSeq" id="WP_085784748.1">
    <property type="nucleotide sequence ID" value="NZ_CP008743.1"/>
</dbReference>
<dbReference type="STRING" id="1414854.GQ61_07805"/>
<feature type="transmembrane region" description="Helical" evidence="10">
    <location>
        <begin position="130"/>
        <end position="150"/>
    </location>
</feature>
<evidence type="ECO:0000256" key="3">
    <source>
        <dbReference type="ARBA" id="ARBA00022692"/>
    </source>
</evidence>
<evidence type="ECO:0000256" key="8">
    <source>
        <dbReference type="ARBA" id="ARBA00060041"/>
    </source>
</evidence>
<dbReference type="OrthoDB" id="9816572at2"/>
<evidence type="ECO:0000256" key="6">
    <source>
        <dbReference type="ARBA" id="ARBA00022989"/>
    </source>
</evidence>
<feature type="transmembrane region" description="Helical" evidence="10">
    <location>
        <begin position="448"/>
        <end position="470"/>
    </location>
</feature>
<dbReference type="GO" id="GO:0005886">
    <property type="term" value="C:plasma membrane"/>
    <property type="evidence" value="ECO:0007669"/>
    <property type="project" value="UniProtKB-SubCell"/>
</dbReference>
<comment type="subcellular location">
    <subcellularLocation>
        <location evidence="10">Cell inner membrane</location>
        <topology evidence="10">Multi-pass membrane protein</topology>
    </subcellularLocation>
    <subcellularLocation>
        <location evidence="1">Cell membrane</location>
        <topology evidence="1">Multi-pass membrane protein</topology>
    </subcellularLocation>
</comment>
<keyword evidence="13" id="KW-1185">Reference proteome</keyword>
<dbReference type="GO" id="GO:0015648">
    <property type="term" value="F:lipid-linked peptidoglycan transporter activity"/>
    <property type="evidence" value="ECO:0007669"/>
    <property type="project" value="UniProtKB-UniRule"/>
</dbReference>
<gene>
    <name evidence="10" type="primary">murJ</name>
    <name evidence="12" type="ORF">GQ61_07805</name>
</gene>
<feature type="transmembrane region" description="Helical" evidence="10">
    <location>
        <begin position="229"/>
        <end position="254"/>
    </location>
</feature>
<dbReference type="UniPathway" id="UPA00219"/>
<feature type="transmembrane region" description="Helical" evidence="10">
    <location>
        <begin position="157"/>
        <end position="181"/>
    </location>
</feature>
<dbReference type="GO" id="GO:0071555">
    <property type="term" value="P:cell wall organization"/>
    <property type="evidence" value="ECO:0007669"/>
    <property type="project" value="UniProtKB-UniRule"/>
</dbReference>
<evidence type="ECO:0000256" key="10">
    <source>
        <dbReference type="HAMAP-Rule" id="MF_02078"/>
    </source>
</evidence>
<dbReference type="GO" id="GO:0009252">
    <property type="term" value="P:peptidoglycan biosynthetic process"/>
    <property type="evidence" value="ECO:0007669"/>
    <property type="project" value="UniProtKB-UniRule"/>
</dbReference>
<name>A0A1W6N5Z4_9PROT</name>
<dbReference type="Proteomes" id="UP000237351">
    <property type="component" value="Chromosome"/>
</dbReference>
<dbReference type="HAMAP" id="MF_02078">
    <property type="entry name" value="MurJ_MviN"/>
    <property type="match status" value="1"/>
</dbReference>
<feature type="transmembrane region" description="Helical" evidence="10">
    <location>
        <begin position="87"/>
        <end position="110"/>
    </location>
</feature>
<organism evidence="12 13">
    <name type="scientific">Candidatus Nucleicultrix amoebiphila FS5</name>
    <dbReference type="NCBI Taxonomy" id="1414854"/>
    <lineage>
        <taxon>Bacteria</taxon>
        <taxon>Pseudomonadati</taxon>
        <taxon>Pseudomonadota</taxon>
        <taxon>Alphaproteobacteria</taxon>
        <taxon>Holosporales</taxon>
        <taxon>Candidatus Nucleicultricaceae</taxon>
        <taxon>Candidatus Nucleicultrix</taxon>
    </lineage>
</organism>
<dbReference type="PANTHER" id="PTHR47019:SF1">
    <property type="entry name" value="LIPID II FLIPPASE MURJ"/>
    <property type="match status" value="1"/>
</dbReference>
<evidence type="ECO:0000256" key="4">
    <source>
        <dbReference type="ARBA" id="ARBA00022960"/>
    </source>
</evidence>
<dbReference type="InterPro" id="IPR051050">
    <property type="entry name" value="Lipid_II_flippase_MurJ/MviN"/>
</dbReference>